<proteinExistence type="predicted"/>
<reference evidence="9" key="1">
    <citation type="journal article" date="2019" name="Int. J. Syst. Evol. Microbiol.">
        <title>The Global Catalogue of Microorganisms (GCM) 10K type strain sequencing project: providing services to taxonomists for standard genome sequencing and annotation.</title>
        <authorList>
            <consortium name="The Broad Institute Genomics Platform"/>
            <consortium name="The Broad Institute Genome Sequencing Center for Infectious Disease"/>
            <person name="Wu L."/>
            <person name="Ma J."/>
        </authorList>
    </citation>
    <scope>NUCLEOTIDE SEQUENCE [LARGE SCALE GENOMIC DNA]</scope>
    <source>
        <strain evidence="9">DFY41</strain>
    </source>
</reference>
<feature type="transmembrane region" description="Helical" evidence="6">
    <location>
        <begin position="149"/>
        <end position="166"/>
    </location>
</feature>
<dbReference type="PANTHER" id="PTHR42688:SF1">
    <property type="entry name" value="BLR5212 PROTEIN"/>
    <property type="match status" value="1"/>
</dbReference>
<feature type="transmembrane region" description="Helical" evidence="6">
    <location>
        <begin position="356"/>
        <end position="379"/>
    </location>
</feature>
<protein>
    <submittedName>
        <fullName evidence="8">MFS transporter</fullName>
    </submittedName>
</protein>
<evidence type="ECO:0000256" key="5">
    <source>
        <dbReference type="ARBA" id="ARBA00023136"/>
    </source>
</evidence>
<keyword evidence="5 6" id="KW-0472">Membrane</keyword>
<keyword evidence="2" id="KW-1003">Cell membrane</keyword>
<feature type="transmembrane region" description="Helical" evidence="6">
    <location>
        <begin position="385"/>
        <end position="405"/>
    </location>
</feature>
<dbReference type="InterPro" id="IPR052425">
    <property type="entry name" value="Uncharacterized_MFS-type"/>
</dbReference>
<feature type="transmembrane region" description="Helical" evidence="6">
    <location>
        <begin position="299"/>
        <end position="316"/>
    </location>
</feature>
<feature type="domain" description="Major facilitator superfamily (MFS) profile" evidence="7">
    <location>
        <begin position="11"/>
        <end position="409"/>
    </location>
</feature>
<evidence type="ECO:0000256" key="1">
    <source>
        <dbReference type="ARBA" id="ARBA00004651"/>
    </source>
</evidence>
<dbReference type="Proteomes" id="UP001596087">
    <property type="component" value="Unassembled WGS sequence"/>
</dbReference>
<feature type="transmembrane region" description="Helical" evidence="6">
    <location>
        <begin position="237"/>
        <end position="257"/>
    </location>
</feature>
<comment type="caution">
    <text evidence="8">The sequence shown here is derived from an EMBL/GenBank/DDBJ whole genome shotgun (WGS) entry which is preliminary data.</text>
</comment>
<evidence type="ECO:0000259" key="7">
    <source>
        <dbReference type="PROSITE" id="PS50850"/>
    </source>
</evidence>
<evidence type="ECO:0000256" key="6">
    <source>
        <dbReference type="SAM" id="Phobius"/>
    </source>
</evidence>
<dbReference type="PANTHER" id="PTHR42688">
    <property type="entry name" value="CONSERVED PROTEIN"/>
    <property type="match status" value="1"/>
</dbReference>
<dbReference type="PROSITE" id="PS50850">
    <property type="entry name" value="MFS"/>
    <property type="match status" value="1"/>
</dbReference>
<name>A0ABW0BD43_9ACTN</name>
<dbReference type="Pfam" id="PF07690">
    <property type="entry name" value="MFS_1"/>
    <property type="match status" value="1"/>
</dbReference>
<evidence type="ECO:0000313" key="8">
    <source>
        <dbReference type="EMBL" id="MFC5175195.1"/>
    </source>
</evidence>
<dbReference type="EMBL" id="JBHSKD010000002">
    <property type="protein sequence ID" value="MFC5175195.1"/>
    <property type="molecule type" value="Genomic_DNA"/>
</dbReference>
<evidence type="ECO:0000256" key="3">
    <source>
        <dbReference type="ARBA" id="ARBA00022692"/>
    </source>
</evidence>
<evidence type="ECO:0000313" key="9">
    <source>
        <dbReference type="Proteomes" id="UP001596087"/>
    </source>
</evidence>
<organism evidence="8 9">
    <name type="scientific">Nocardioides taihuensis</name>
    <dbReference type="NCBI Taxonomy" id="1835606"/>
    <lineage>
        <taxon>Bacteria</taxon>
        <taxon>Bacillati</taxon>
        <taxon>Actinomycetota</taxon>
        <taxon>Actinomycetes</taxon>
        <taxon>Propionibacteriales</taxon>
        <taxon>Nocardioidaceae</taxon>
        <taxon>Nocardioides</taxon>
    </lineage>
</organism>
<sequence length="413" mass="42511">MQATRGAWSPWRAVVAFGTVSLAADMVYEGMRSIAGPFLGSLGASALVVGVVTGAGEAIALVLRLVTGPWADHSRNHWRLTVIGYAMTAVCVPLLAVAPFVGAAGVAVASVLILLERTGKAVRSPSKSALLARMAVQTGRGRGFAVHKALDQVGAFAGPLLVAGALAVTGVYWPGFLLLAVPGAVSMLLLAQLRRRVPSVAEPDPEDTSAPTPVAWRTWRGLRTSVLGSDLPRAFHLFALSAALTTAGLMTFGVISYRFVDTGLVTIAAAPLVYALAMGVEAVAALVTGDLFDRWGPHVLLGVPFLVAVVPVAALADQLWLVLVGVMVWGAATGIQDSTVKAYVASLVAPGRRATAYGIFAAVQGLGALAGGAVAGALVTHHLTLLATLLGLLQVVAFALLWATLRTASRPTV</sequence>
<dbReference type="RefSeq" id="WP_378585574.1">
    <property type="nucleotide sequence ID" value="NZ_JBHSKD010000002.1"/>
</dbReference>
<dbReference type="SUPFAM" id="SSF103473">
    <property type="entry name" value="MFS general substrate transporter"/>
    <property type="match status" value="1"/>
</dbReference>
<accession>A0ABW0BD43</accession>
<dbReference type="InterPro" id="IPR011701">
    <property type="entry name" value="MFS"/>
</dbReference>
<gene>
    <name evidence="8" type="ORF">ACFPGP_00845</name>
</gene>
<dbReference type="CDD" id="cd17370">
    <property type="entry name" value="MFS_MJ1317_like"/>
    <property type="match status" value="1"/>
</dbReference>
<comment type="subcellular location">
    <subcellularLocation>
        <location evidence="1">Cell membrane</location>
        <topology evidence="1">Multi-pass membrane protein</topology>
    </subcellularLocation>
</comment>
<dbReference type="InterPro" id="IPR036259">
    <property type="entry name" value="MFS_trans_sf"/>
</dbReference>
<feature type="transmembrane region" description="Helical" evidence="6">
    <location>
        <begin position="38"/>
        <end position="62"/>
    </location>
</feature>
<keyword evidence="9" id="KW-1185">Reference proteome</keyword>
<keyword evidence="3 6" id="KW-0812">Transmembrane</keyword>
<feature type="transmembrane region" description="Helical" evidence="6">
    <location>
        <begin position="263"/>
        <end position="287"/>
    </location>
</feature>
<keyword evidence="4 6" id="KW-1133">Transmembrane helix</keyword>
<dbReference type="Gene3D" id="1.20.1250.20">
    <property type="entry name" value="MFS general substrate transporter like domains"/>
    <property type="match status" value="2"/>
</dbReference>
<dbReference type="InterPro" id="IPR020846">
    <property type="entry name" value="MFS_dom"/>
</dbReference>
<evidence type="ECO:0000256" key="2">
    <source>
        <dbReference type="ARBA" id="ARBA00022475"/>
    </source>
</evidence>
<feature type="transmembrane region" description="Helical" evidence="6">
    <location>
        <begin position="82"/>
        <end position="115"/>
    </location>
</feature>
<evidence type="ECO:0000256" key="4">
    <source>
        <dbReference type="ARBA" id="ARBA00022989"/>
    </source>
</evidence>